<feature type="chain" id="PRO_5020640174" description="Protease 3" evidence="16">
    <location>
        <begin position="23"/>
        <end position="942"/>
    </location>
</feature>
<feature type="domain" description="Coenzyme PQQ synthesis protein F-like C-terminal lobe" evidence="20">
    <location>
        <begin position="768"/>
        <end position="865"/>
    </location>
</feature>
<dbReference type="GO" id="GO:0006508">
    <property type="term" value="P:proteolysis"/>
    <property type="evidence" value="ECO:0007669"/>
    <property type="project" value="UniProtKB-KW"/>
</dbReference>
<feature type="region of interest" description="Disordered" evidence="15">
    <location>
        <begin position="917"/>
        <end position="942"/>
    </location>
</feature>
<accession>A0A4Q1C781</accession>
<evidence type="ECO:0000256" key="11">
    <source>
        <dbReference type="ARBA" id="ARBA00029597"/>
    </source>
</evidence>
<evidence type="ECO:0000256" key="6">
    <source>
        <dbReference type="ARBA" id="ARBA00022670"/>
    </source>
</evidence>
<feature type="domain" description="Peptidase M16 middle/third" evidence="19">
    <location>
        <begin position="394"/>
        <end position="663"/>
    </location>
</feature>
<name>A0A4Q1C781_9BACT</name>
<evidence type="ECO:0000256" key="15">
    <source>
        <dbReference type="SAM" id="MobiDB-lite"/>
    </source>
</evidence>
<dbReference type="GO" id="GO:0004222">
    <property type="term" value="F:metalloendopeptidase activity"/>
    <property type="evidence" value="ECO:0007669"/>
    <property type="project" value="UniProtKB-EC"/>
</dbReference>
<evidence type="ECO:0000256" key="8">
    <source>
        <dbReference type="ARBA" id="ARBA00022801"/>
    </source>
</evidence>
<dbReference type="SUPFAM" id="SSF63411">
    <property type="entry name" value="LuxS/MPP-like metallohydrolase"/>
    <property type="match status" value="4"/>
</dbReference>
<dbReference type="PANTHER" id="PTHR43690:SF18">
    <property type="entry name" value="INSULIN-DEGRADING ENZYME-RELATED"/>
    <property type="match status" value="1"/>
</dbReference>
<keyword evidence="9" id="KW-0862">Zinc</keyword>
<dbReference type="InterPro" id="IPR054734">
    <property type="entry name" value="PqqF-like_C_4"/>
</dbReference>
<dbReference type="GO" id="GO:0005737">
    <property type="term" value="C:cytoplasm"/>
    <property type="evidence" value="ECO:0007669"/>
    <property type="project" value="UniProtKB-ARBA"/>
</dbReference>
<dbReference type="OrthoDB" id="9811314at2"/>
<dbReference type="Pfam" id="PF05193">
    <property type="entry name" value="Peptidase_M16_C"/>
    <property type="match status" value="1"/>
</dbReference>
<dbReference type="InterPro" id="IPR050626">
    <property type="entry name" value="Peptidase_M16"/>
</dbReference>
<dbReference type="EMBL" id="SDHX01000001">
    <property type="protein sequence ID" value="RXK54754.1"/>
    <property type="molecule type" value="Genomic_DNA"/>
</dbReference>
<comment type="caution">
    <text evidence="21">The sequence shown here is derived from an EMBL/GenBank/DDBJ whole genome shotgun (WGS) entry which is preliminary data.</text>
</comment>
<dbReference type="PANTHER" id="PTHR43690">
    <property type="entry name" value="NARDILYSIN"/>
    <property type="match status" value="1"/>
</dbReference>
<keyword evidence="10" id="KW-0482">Metalloprotease</keyword>
<evidence type="ECO:0000256" key="5">
    <source>
        <dbReference type="ARBA" id="ARBA00017565"/>
    </source>
</evidence>
<dbReference type="InterPro" id="IPR032632">
    <property type="entry name" value="Peptidase_M16_M"/>
</dbReference>
<evidence type="ECO:0000256" key="2">
    <source>
        <dbReference type="ARBA" id="ARBA00002184"/>
    </source>
</evidence>
<evidence type="ECO:0000259" key="19">
    <source>
        <dbReference type="Pfam" id="PF16187"/>
    </source>
</evidence>
<keyword evidence="7" id="KW-0479">Metal-binding</keyword>
<dbReference type="Pfam" id="PF22456">
    <property type="entry name" value="PqqF-like_C_4"/>
    <property type="match status" value="1"/>
</dbReference>
<dbReference type="GO" id="GO:0046872">
    <property type="term" value="F:metal ion binding"/>
    <property type="evidence" value="ECO:0007669"/>
    <property type="project" value="UniProtKB-KW"/>
</dbReference>
<keyword evidence="8" id="KW-0378">Hydrolase</keyword>
<evidence type="ECO:0000256" key="3">
    <source>
        <dbReference type="ARBA" id="ARBA00007261"/>
    </source>
</evidence>
<dbReference type="FunFam" id="3.30.830.10:FF:000012">
    <property type="entry name" value="Protease 3"/>
    <property type="match status" value="1"/>
</dbReference>
<sequence>MLKRFFAPVLLLVLVLLPVLRAAAPADIPPRPQAPNDEAAYRTFTLDSGLKVILLSDPKLNKSSASLAVGVGSYSDPANRQGLAHFLEHMLFLGTEKYPDEADYGNYLRANGGYNNAYTAGDHTNYMFEIRHEAFEGALDRLAQFFIAPLFTPEFTDREMNAVNSENQKNLENDLWREYQLRNSLYRAGHPANHFSTGSRDTLGGTTREELLAFYRAHYSANTMTLALAGKAGLDQLEAWARTHFSPIENRKLTPIAYPADYLPPKAALRLVRMEPVKDLRQLTLEFPLPGTRKFWAGKSDVLVGFILGHEGEGSLLSALKAEGLATALGAGVEAGANEFSSFNVSVSLTPAGLEKYPRVLELVFAAFQRLRAAGYPSHLFQERATLARLDETFRDKGEGADRAVQLANLIRDYPLEVADRVPWLWLKEDPATYRLILSHLRPDNLLAVLTAKGVATDKTEPYYGTKYSYTEDTGPAYQALLNPPDVAAIQLPKPNPFIPASAAVLPTQPVQLIDEPALSLYYAQDTEFLRPMAAEVYRFRLPRSLASLETSVLLRFYEACIRESLNETAYTAREAGLNFAFNAALEGVELAVDGYDASAPRLLDAIAANLVDFSLPDERFAALKDRLLRELANFPRGDAYLILTETRRAAIREFHFRPDEQLPVAEKITLADVRAFAKKLYARGKLEALVHGNVTADAAIAHARQLAAALKSQPVANADLLRRRLLTQSAGESVRTNEKLLVNNSAFRREYLLGDDSPEIRAATLVLGNFMGEPFYSELRTRQQLGYIVGANAGGEENTNFAYFIVQSGEYSADELEKRADDFIVKLPLMLEGLPDEAWTTIIGGVRSQLEEKDKAIADRAKRLFDLAYNRAGDWNRQAETIAALEGLTKERAGRILEDALGLSTRQMRTFLGFARQHESKEAQKPTFTDRPAWKKTRKFE</sequence>
<dbReference type="Gene3D" id="3.30.830.10">
    <property type="entry name" value="Metalloenzyme, LuxS/M16 peptidase-like"/>
    <property type="match status" value="4"/>
</dbReference>
<keyword evidence="22" id="KW-1185">Reference proteome</keyword>
<dbReference type="InterPro" id="IPR011765">
    <property type="entry name" value="Pept_M16_N"/>
</dbReference>
<dbReference type="Pfam" id="PF00675">
    <property type="entry name" value="Peptidase_M16"/>
    <property type="match status" value="1"/>
</dbReference>
<evidence type="ECO:0000313" key="22">
    <source>
        <dbReference type="Proteomes" id="UP000290218"/>
    </source>
</evidence>
<proteinExistence type="inferred from homology"/>
<evidence type="ECO:0000256" key="14">
    <source>
        <dbReference type="RuleBase" id="RU004447"/>
    </source>
</evidence>
<evidence type="ECO:0000256" key="9">
    <source>
        <dbReference type="ARBA" id="ARBA00022833"/>
    </source>
</evidence>
<evidence type="ECO:0000256" key="7">
    <source>
        <dbReference type="ARBA" id="ARBA00022723"/>
    </source>
</evidence>
<organism evidence="21 22">
    <name type="scientific">Oleiharenicola lentus</name>
    <dbReference type="NCBI Taxonomy" id="2508720"/>
    <lineage>
        <taxon>Bacteria</taxon>
        <taxon>Pseudomonadati</taxon>
        <taxon>Verrucomicrobiota</taxon>
        <taxon>Opitutia</taxon>
        <taxon>Opitutales</taxon>
        <taxon>Opitutaceae</taxon>
        <taxon>Oleiharenicola</taxon>
    </lineage>
</organism>
<reference evidence="21 22" key="1">
    <citation type="submission" date="2019-01" db="EMBL/GenBank/DDBJ databases">
        <title>Lacunisphaera sp. strain TWA-58.</title>
        <authorList>
            <person name="Chen W.-M."/>
        </authorList>
    </citation>
    <scope>NUCLEOTIDE SEQUENCE [LARGE SCALE GENOMIC DNA]</scope>
    <source>
        <strain evidence="21 22">TWA-58</strain>
    </source>
</reference>
<evidence type="ECO:0000256" key="4">
    <source>
        <dbReference type="ARBA" id="ARBA00012449"/>
    </source>
</evidence>
<dbReference type="InterPro" id="IPR011249">
    <property type="entry name" value="Metalloenz_LuxS/M16"/>
</dbReference>
<evidence type="ECO:0000259" key="17">
    <source>
        <dbReference type="Pfam" id="PF00675"/>
    </source>
</evidence>
<feature type="domain" description="Peptidase M16 N-terminal" evidence="17">
    <location>
        <begin position="51"/>
        <end position="187"/>
    </location>
</feature>
<evidence type="ECO:0000256" key="10">
    <source>
        <dbReference type="ARBA" id="ARBA00023049"/>
    </source>
</evidence>
<evidence type="ECO:0000259" key="18">
    <source>
        <dbReference type="Pfam" id="PF05193"/>
    </source>
</evidence>
<keyword evidence="16" id="KW-0732">Signal</keyword>
<gene>
    <name evidence="21" type="ORF">ESB00_02330</name>
</gene>
<evidence type="ECO:0000256" key="12">
    <source>
        <dbReference type="ARBA" id="ARBA00031184"/>
    </source>
</evidence>
<comment type="similarity">
    <text evidence="3 14">Belongs to the peptidase M16 family.</text>
</comment>
<protein>
    <recommendedName>
        <fullName evidence="5">Protease 3</fullName>
        <ecNumber evidence="4">3.4.24.55</ecNumber>
    </recommendedName>
    <alternativeName>
        <fullName evidence="13">Pitrilysin</fullName>
    </alternativeName>
    <alternativeName>
        <fullName evidence="12">Protease III</fullName>
    </alternativeName>
    <alternativeName>
        <fullName evidence="11">Protease pi</fullName>
    </alternativeName>
</protein>
<comment type="cofactor">
    <cofactor evidence="1">
        <name>Zn(2+)</name>
        <dbReference type="ChEBI" id="CHEBI:29105"/>
    </cofactor>
</comment>
<dbReference type="RefSeq" id="WP_129046118.1">
    <property type="nucleotide sequence ID" value="NZ_SDHX01000001.1"/>
</dbReference>
<evidence type="ECO:0000256" key="13">
    <source>
        <dbReference type="ARBA" id="ARBA00033450"/>
    </source>
</evidence>
<dbReference type="AlphaFoldDB" id="A0A4Q1C781"/>
<comment type="function">
    <text evidence="2">Endopeptidase that degrades small peptides of less than 7 kDa, such as glucagon and insulin.</text>
</comment>
<evidence type="ECO:0000259" key="20">
    <source>
        <dbReference type="Pfam" id="PF22456"/>
    </source>
</evidence>
<dbReference type="InterPro" id="IPR007863">
    <property type="entry name" value="Peptidase_M16_C"/>
</dbReference>
<feature type="domain" description="Peptidase M16 C-terminal" evidence="18">
    <location>
        <begin position="207"/>
        <end position="382"/>
    </location>
</feature>
<dbReference type="PROSITE" id="PS00143">
    <property type="entry name" value="INSULINASE"/>
    <property type="match status" value="1"/>
</dbReference>
<keyword evidence="6" id="KW-0645">Protease</keyword>
<dbReference type="Pfam" id="PF16187">
    <property type="entry name" value="Peptidase_M16_M"/>
    <property type="match status" value="1"/>
</dbReference>
<dbReference type="Proteomes" id="UP000290218">
    <property type="component" value="Unassembled WGS sequence"/>
</dbReference>
<evidence type="ECO:0000313" key="21">
    <source>
        <dbReference type="EMBL" id="RXK54754.1"/>
    </source>
</evidence>
<dbReference type="EC" id="3.4.24.55" evidence="4"/>
<feature type="signal peptide" evidence="16">
    <location>
        <begin position="1"/>
        <end position="22"/>
    </location>
</feature>
<evidence type="ECO:0000256" key="1">
    <source>
        <dbReference type="ARBA" id="ARBA00001947"/>
    </source>
</evidence>
<dbReference type="InterPro" id="IPR001431">
    <property type="entry name" value="Pept_M16_Zn_BS"/>
</dbReference>
<evidence type="ECO:0000256" key="16">
    <source>
        <dbReference type="SAM" id="SignalP"/>
    </source>
</evidence>